<sequence length="510" mass="58613">MINHRKHFPLYLALFLAFIICCRVLWIQHGWITNDSILYFEMARYFSVGDFTAAHAVEGYSWGFYPALIGMVHAISGLTLQASANLLIIIFFMLLVSGLMRMVSIAGGNQWMQFYAVLLLLGSNYIVGNILPMASRDLGYWALLVHAVNQLILFYQHGLWKHAIYWQILAFIATLFRIEGAIQLLVLPIAGLFVSRSVPMNVKKFAQPYSLLIFSSLLAPIVLWVMHIGLEDLGRVKEIFNGLRDIELNFTQNLIHRIHVMRDVVIGEAFEEYSWFTFLLAYFSIATIKSLSVAGWGPPLLVFSEKYSIRKSMQPVAYKVLLFWMFVSWVIGCLITFKVNLLSGRYVALFGFVLIVFSSFALYKLLHEQKNKISPAKKLVLILAAFTVLAGFISNIKPKAADFYYEIDAVAYVKTKLPQGQHALYASAKQRFYADAPYDGRIDYDWEDLEKRIADGSIRQYAYVVIKHDDTPEEQAKLKHWQQQLIGYQLDKTFYGHKRKKQLLVFKRID</sequence>
<organism evidence="2 3">
    <name type="scientific">Methylophilus flavus</name>
    <dbReference type="NCBI Taxonomy" id="640084"/>
    <lineage>
        <taxon>Bacteria</taxon>
        <taxon>Pseudomonadati</taxon>
        <taxon>Pseudomonadota</taxon>
        <taxon>Betaproteobacteria</taxon>
        <taxon>Nitrosomonadales</taxon>
        <taxon>Methylophilaceae</taxon>
        <taxon>Methylophilus</taxon>
    </lineage>
</organism>
<feature type="transmembrane region" description="Helical" evidence="1">
    <location>
        <begin position="164"/>
        <end position="194"/>
    </location>
</feature>
<dbReference type="Proteomes" id="UP001597206">
    <property type="component" value="Unassembled WGS sequence"/>
</dbReference>
<keyword evidence="1" id="KW-0472">Membrane</keyword>
<evidence type="ECO:0008006" key="4">
    <source>
        <dbReference type="Google" id="ProtNLM"/>
    </source>
</evidence>
<name>A0ABW3PJZ1_9PROT</name>
<feature type="transmembrane region" description="Helical" evidence="1">
    <location>
        <begin position="12"/>
        <end position="32"/>
    </location>
</feature>
<feature type="transmembrane region" description="Helical" evidence="1">
    <location>
        <begin position="273"/>
        <end position="296"/>
    </location>
</feature>
<accession>A0ABW3PJZ1</accession>
<feature type="transmembrane region" description="Helical" evidence="1">
    <location>
        <begin position="206"/>
        <end position="226"/>
    </location>
</feature>
<feature type="transmembrane region" description="Helical" evidence="1">
    <location>
        <begin position="378"/>
        <end position="396"/>
    </location>
</feature>
<evidence type="ECO:0000313" key="2">
    <source>
        <dbReference type="EMBL" id="MFD1123691.1"/>
    </source>
</evidence>
<keyword evidence="3" id="KW-1185">Reference proteome</keyword>
<reference evidence="3" key="1">
    <citation type="journal article" date="2019" name="Int. J. Syst. Evol. Microbiol.">
        <title>The Global Catalogue of Microorganisms (GCM) 10K type strain sequencing project: providing services to taxonomists for standard genome sequencing and annotation.</title>
        <authorList>
            <consortium name="The Broad Institute Genomics Platform"/>
            <consortium name="The Broad Institute Genome Sequencing Center for Infectious Disease"/>
            <person name="Wu L."/>
            <person name="Ma J."/>
        </authorList>
    </citation>
    <scope>NUCLEOTIDE SEQUENCE [LARGE SCALE GENOMIC DNA]</scope>
    <source>
        <strain evidence="3">CCUG 58411</strain>
    </source>
</reference>
<evidence type="ECO:0000256" key="1">
    <source>
        <dbReference type="SAM" id="Phobius"/>
    </source>
</evidence>
<protein>
    <recommendedName>
        <fullName evidence="4">Glycosyltransferase RgtA/B/C/D-like domain-containing protein</fullName>
    </recommendedName>
</protein>
<feature type="transmembrane region" description="Helical" evidence="1">
    <location>
        <begin position="343"/>
        <end position="366"/>
    </location>
</feature>
<dbReference type="EMBL" id="JBHTLN010000007">
    <property type="protein sequence ID" value="MFD1123691.1"/>
    <property type="molecule type" value="Genomic_DNA"/>
</dbReference>
<feature type="transmembrane region" description="Helical" evidence="1">
    <location>
        <begin position="316"/>
        <end position="337"/>
    </location>
</feature>
<dbReference type="RefSeq" id="WP_379035631.1">
    <property type="nucleotide sequence ID" value="NZ_JBHTLN010000007.1"/>
</dbReference>
<gene>
    <name evidence="2" type="ORF">ACFQ2T_14335</name>
</gene>
<feature type="transmembrane region" description="Helical" evidence="1">
    <location>
        <begin position="87"/>
        <end position="106"/>
    </location>
</feature>
<evidence type="ECO:0000313" key="3">
    <source>
        <dbReference type="Proteomes" id="UP001597206"/>
    </source>
</evidence>
<feature type="transmembrane region" description="Helical" evidence="1">
    <location>
        <begin position="138"/>
        <end position="158"/>
    </location>
</feature>
<keyword evidence="1" id="KW-1133">Transmembrane helix</keyword>
<feature type="transmembrane region" description="Helical" evidence="1">
    <location>
        <begin position="62"/>
        <end position="80"/>
    </location>
</feature>
<comment type="caution">
    <text evidence="2">The sequence shown here is derived from an EMBL/GenBank/DDBJ whole genome shotgun (WGS) entry which is preliminary data.</text>
</comment>
<feature type="transmembrane region" description="Helical" evidence="1">
    <location>
        <begin position="112"/>
        <end position="131"/>
    </location>
</feature>
<proteinExistence type="predicted"/>
<keyword evidence="1" id="KW-0812">Transmembrane</keyword>